<feature type="chain" id="PRO_5025469637" evidence="1">
    <location>
        <begin position="26"/>
        <end position="137"/>
    </location>
</feature>
<accession>A0A6B7M5S2</accession>
<dbReference type="InterPro" id="IPR006170">
    <property type="entry name" value="PBP/GOBP"/>
</dbReference>
<dbReference type="EMBL" id="MH716467">
    <property type="protein sequence ID" value="QFO46767.1"/>
    <property type="molecule type" value="mRNA"/>
</dbReference>
<sequence length="137" mass="15349">MRMASFKVVCVVLASAFLAFHGVIADEQRRKIIDFHSECLDVHGVDEEAFVAALDGQIPDDDAFYEHLFCAAKKAKIMTEDGTVNLDNFEEELKDVINAPNMPRIAAIMRKCLVQKSEIMDTIKSAVDCFIKEEHGI</sequence>
<dbReference type="CDD" id="cd23992">
    <property type="entry name" value="PBP_GOBP"/>
    <property type="match status" value="1"/>
</dbReference>
<evidence type="ECO:0000313" key="2">
    <source>
        <dbReference type="EMBL" id="QFO46767.1"/>
    </source>
</evidence>
<keyword evidence="1" id="KW-0732">Signal</keyword>
<dbReference type="Pfam" id="PF01395">
    <property type="entry name" value="PBP_GOBP"/>
    <property type="match status" value="1"/>
</dbReference>
<dbReference type="InterPro" id="IPR036728">
    <property type="entry name" value="PBP_GOBP_sf"/>
</dbReference>
<dbReference type="Gene3D" id="1.10.238.20">
    <property type="entry name" value="Pheromone/general odorant binding protein domain"/>
    <property type="match status" value="1"/>
</dbReference>
<dbReference type="SUPFAM" id="SSF47565">
    <property type="entry name" value="Insect pheromone/odorant-binding proteins"/>
    <property type="match status" value="1"/>
</dbReference>
<gene>
    <name evidence="2" type="primary">OBP3</name>
</gene>
<evidence type="ECO:0000256" key="1">
    <source>
        <dbReference type="SAM" id="SignalP"/>
    </source>
</evidence>
<name>A0A6B7M5S2_CYLFO</name>
<dbReference type="AlphaFoldDB" id="A0A6B7M5S2"/>
<dbReference type="GO" id="GO:0005549">
    <property type="term" value="F:odorant binding"/>
    <property type="evidence" value="ECO:0007669"/>
    <property type="project" value="InterPro"/>
</dbReference>
<feature type="signal peptide" evidence="1">
    <location>
        <begin position="1"/>
        <end position="25"/>
    </location>
</feature>
<proteinExistence type="evidence at transcript level"/>
<organism evidence="2">
    <name type="scientific">Cylas formicarius</name>
    <name type="common">Sweet potato weevil</name>
    <name type="synonym">Attelabus formicarius</name>
    <dbReference type="NCBI Taxonomy" id="197179"/>
    <lineage>
        <taxon>Eukaryota</taxon>
        <taxon>Metazoa</taxon>
        <taxon>Ecdysozoa</taxon>
        <taxon>Arthropoda</taxon>
        <taxon>Hexapoda</taxon>
        <taxon>Insecta</taxon>
        <taxon>Pterygota</taxon>
        <taxon>Neoptera</taxon>
        <taxon>Endopterygota</taxon>
        <taxon>Coleoptera</taxon>
        <taxon>Polyphaga</taxon>
        <taxon>Cucujiformia</taxon>
        <taxon>Brentidae</taxon>
        <taxon>Cyladinae</taxon>
        <taxon>Cylas</taxon>
    </lineage>
</organism>
<reference evidence="2" key="1">
    <citation type="submission" date="2018-08" db="EMBL/GenBank/DDBJ databases">
        <title>Functional characterizations of odorant binding protein from Cylas formicarius (Fabricius).</title>
        <authorList>
            <person name="Hua J."/>
            <person name="Chen T."/>
            <person name="Huang Y."/>
            <person name="Li Y."/>
            <person name="Wu C."/>
            <person name="Li H."/>
            <person name="Chen K."/>
            <person name="Li Z."/>
            <person name="Ma D."/>
        </authorList>
    </citation>
    <scope>NUCLEOTIDE SEQUENCE</scope>
</reference>
<protein>
    <submittedName>
        <fullName evidence="2">Odorant binding protein</fullName>
    </submittedName>
</protein>